<dbReference type="EMBL" id="APLF01000009">
    <property type="protein sequence ID" value="EMY80823.1"/>
    <property type="molecule type" value="Genomic_DNA"/>
</dbReference>
<comment type="caution">
    <text evidence="1">The sequence shown here is derived from an EMBL/GenBank/DDBJ whole genome shotgun (WGS) entry which is preliminary data.</text>
</comment>
<dbReference type="InterPro" id="IPR005331">
    <property type="entry name" value="Sulfotransferase"/>
</dbReference>
<gene>
    <name evidence="1" type="ORF">pgond44_09681</name>
</gene>
<evidence type="ECO:0000313" key="2">
    <source>
        <dbReference type="Proteomes" id="UP000012317"/>
    </source>
</evidence>
<dbReference type="GO" id="GO:0016020">
    <property type="term" value="C:membrane"/>
    <property type="evidence" value="ECO:0007669"/>
    <property type="project" value="InterPro"/>
</dbReference>
<name>N1WY63_9FLAO</name>
<proteinExistence type="predicted"/>
<dbReference type="Pfam" id="PF03567">
    <property type="entry name" value="Sulfotransfer_2"/>
    <property type="match status" value="1"/>
</dbReference>
<dbReference type="GO" id="GO:0008146">
    <property type="term" value="F:sulfotransferase activity"/>
    <property type="evidence" value="ECO:0007669"/>
    <property type="project" value="InterPro"/>
</dbReference>
<sequence>MKNSIINKVKSSSKFKKFNRSFKVFYANNFINNSKWLPEKYDRIYHLHIRKSGGTSINSAFWNLSDLHLDMFGREPIINKKGKTFVRMSKELIEHSNYFYASSHFPLWQITLRPNTYSFTVLRDPYKRLVSLYKYYNWVSQVDPEVGPKLDPTYPILYNQKSLLNKSFKEFMLNLSDKYLFGQLYFYSKNKDVKEAIQSLTEINKVFFLSDYETVLPALNKDLNLSLREPGRKRDFGDVNFNIDDEEKEYAIHILRDEIKFYNKAKQIYS</sequence>
<evidence type="ECO:0000313" key="1">
    <source>
        <dbReference type="EMBL" id="EMY80823.1"/>
    </source>
</evidence>
<keyword evidence="2" id="KW-1185">Reference proteome</keyword>
<dbReference type="AlphaFoldDB" id="N1WY63"/>
<accession>N1WY63</accession>
<protein>
    <recommendedName>
        <fullName evidence="3">Sulfotransferase family protein</fullName>
    </recommendedName>
</protein>
<dbReference type="STRING" id="1189619.pgond44_09681"/>
<dbReference type="RefSeq" id="WP_003440782.1">
    <property type="nucleotide sequence ID" value="NZ_APLF01000009.1"/>
</dbReference>
<reference evidence="1 2" key="1">
    <citation type="journal article" date="2014" name="Genome Biol. Evol.">
        <title>Extensive gene acquisition in the extremely psychrophilic bacterial species Psychroflexus torquis and the link to sea-ice ecosystem specialism.</title>
        <authorList>
            <person name="Feng S."/>
            <person name="Powell S.M."/>
            <person name="Wilson R."/>
            <person name="Bowman J.P."/>
        </authorList>
    </citation>
    <scope>NUCLEOTIDE SEQUENCE [LARGE SCALE GENOMIC DNA]</scope>
    <source>
        <strain evidence="1 2">ACAM 44</strain>
    </source>
</reference>
<organism evidence="1 2">
    <name type="scientific">Psychroflexus gondwanensis ACAM 44</name>
    <dbReference type="NCBI Taxonomy" id="1189619"/>
    <lineage>
        <taxon>Bacteria</taxon>
        <taxon>Pseudomonadati</taxon>
        <taxon>Bacteroidota</taxon>
        <taxon>Flavobacteriia</taxon>
        <taxon>Flavobacteriales</taxon>
        <taxon>Flavobacteriaceae</taxon>
        <taxon>Psychroflexus</taxon>
    </lineage>
</organism>
<evidence type="ECO:0008006" key="3">
    <source>
        <dbReference type="Google" id="ProtNLM"/>
    </source>
</evidence>
<dbReference type="InterPro" id="IPR027417">
    <property type="entry name" value="P-loop_NTPase"/>
</dbReference>
<dbReference type="SUPFAM" id="SSF52540">
    <property type="entry name" value="P-loop containing nucleoside triphosphate hydrolases"/>
    <property type="match status" value="1"/>
</dbReference>
<dbReference type="Gene3D" id="3.40.50.300">
    <property type="entry name" value="P-loop containing nucleotide triphosphate hydrolases"/>
    <property type="match status" value="1"/>
</dbReference>
<dbReference type="Proteomes" id="UP000012317">
    <property type="component" value="Unassembled WGS sequence"/>
</dbReference>